<organism evidence="11 12">
    <name type="scientific">Melanomma pulvis-pyrius CBS 109.77</name>
    <dbReference type="NCBI Taxonomy" id="1314802"/>
    <lineage>
        <taxon>Eukaryota</taxon>
        <taxon>Fungi</taxon>
        <taxon>Dikarya</taxon>
        <taxon>Ascomycota</taxon>
        <taxon>Pezizomycotina</taxon>
        <taxon>Dothideomycetes</taxon>
        <taxon>Pleosporomycetidae</taxon>
        <taxon>Pleosporales</taxon>
        <taxon>Melanommataceae</taxon>
        <taxon>Melanomma</taxon>
    </lineage>
</organism>
<evidence type="ECO:0000259" key="10">
    <source>
        <dbReference type="SMART" id="SM00836"/>
    </source>
</evidence>
<dbReference type="EC" id="6.1.1.19" evidence="2"/>
<comment type="catalytic activity">
    <reaction evidence="8">
        <text>tRNA(Arg) + L-arginine + ATP = L-arginyl-tRNA(Arg) + AMP + diphosphate</text>
        <dbReference type="Rhea" id="RHEA:20301"/>
        <dbReference type="Rhea" id="RHEA-COMP:9658"/>
        <dbReference type="Rhea" id="RHEA-COMP:9673"/>
        <dbReference type="ChEBI" id="CHEBI:30616"/>
        <dbReference type="ChEBI" id="CHEBI:32682"/>
        <dbReference type="ChEBI" id="CHEBI:33019"/>
        <dbReference type="ChEBI" id="CHEBI:78442"/>
        <dbReference type="ChEBI" id="CHEBI:78513"/>
        <dbReference type="ChEBI" id="CHEBI:456215"/>
        <dbReference type="EC" id="6.1.1.19"/>
    </reaction>
</comment>
<accession>A0A6A6X653</accession>
<name>A0A6A6X653_9PLEO</name>
<keyword evidence="11" id="KW-0808">Transferase</keyword>
<dbReference type="NCBIfam" id="TIGR00456">
    <property type="entry name" value="argS"/>
    <property type="match status" value="1"/>
</dbReference>
<dbReference type="Pfam" id="PF05746">
    <property type="entry name" value="DALR_1"/>
    <property type="match status" value="1"/>
</dbReference>
<evidence type="ECO:0000256" key="2">
    <source>
        <dbReference type="ARBA" id="ARBA00012837"/>
    </source>
</evidence>
<evidence type="ECO:0000313" key="11">
    <source>
        <dbReference type="EMBL" id="KAF2791990.1"/>
    </source>
</evidence>
<dbReference type="EMBL" id="MU001991">
    <property type="protein sequence ID" value="KAF2791990.1"/>
    <property type="molecule type" value="Genomic_DNA"/>
</dbReference>
<keyword evidence="7 9" id="KW-0030">Aminoacyl-tRNA synthetase</keyword>
<reference evidence="11" key="1">
    <citation type="journal article" date="2020" name="Stud. Mycol.">
        <title>101 Dothideomycetes genomes: a test case for predicting lifestyles and emergence of pathogens.</title>
        <authorList>
            <person name="Haridas S."/>
            <person name="Albert R."/>
            <person name="Binder M."/>
            <person name="Bloem J."/>
            <person name="Labutti K."/>
            <person name="Salamov A."/>
            <person name="Andreopoulos B."/>
            <person name="Baker S."/>
            <person name="Barry K."/>
            <person name="Bills G."/>
            <person name="Bluhm B."/>
            <person name="Cannon C."/>
            <person name="Castanera R."/>
            <person name="Culley D."/>
            <person name="Daum C."/>
            <person name="Ezra D."/>
            <person name="Gonzalez J."/>
            <person name="Henrissat B."/>
            <person name="Kuo A."/>
            <person name="Liang C."/>
            <person name="Lipzen A."/>
            <person name="Lutzoni F."/>
            <person name="Magnuson J."/>
            <person name="Mondo S."/>
            <person name="Nolan M."/>
            <person name="Ohm R."/>
            <person name="Pangilinan J."/>
            <person name="Park H.-J."/>
            <person name="Ramirez L."/>
            <person name="Alfaro M."/>
            <person name="Sun H."/>
            <person name="Tritt A."/>
            <person name="Yoshinaga Y."/>
            <person name="Zwiers L.-H."/>
            <person name="Turgeon B."/>
            <person name="Goodwin S."/>
            <person name="Spatafora J."/>
            <person name="Crous P."/>
            <person name="Grigoriev I."/>
        </authorList>
    </citation>
    <scope>NUCLEOTIDE SEQUENCE</scope>
    <source>
        <strain evidence="11">CBS 109.77</strain>
    </source>
</reference>
<dbReference type="InterPro" id="IPR014729">
    <property type="entry name" value="Rossmann-like_a/b/a_fold"/>
</dbReference>
<evidence type="ECO:0000256" key="3">
    <source>
        <dbReference type="ARBA" id="ARBA00022598"/>
    </source>
</evidence>
<dbReference type="GO" id="GO:0004814">
    <property type="term" value="F:arginine-tRNA ligase activity"/>
    <property type="evidence" value="ECO:0007669"/>
    <property type="project" value="UniProtKB-EC"/>
</dbReference>
<evidence type="ECO:0000313" key="12">
    <source>
        <dbReference type="Proteomes" id="UP000799757"/>
    </source>
</evidence>
<dbReference type="Pfam" id="PF00750">
    <property type="entry name" value="tRNA-synt_1d"/>
    <property type="match status" value="1"/>
</dbReference>
<dbReference type="InterPro" id="IPR009080">
    <property type="entry name" value="tRNAsynth_Ia_anticodon-bd"/>
</dbReference>
<dbReference type="SUPFAM" id="SSF52374">
    <property type="entry name" value="Nucleotidylyl transferase"/>
    <property type="match status" value="1"/>
</dbReference>
<comment type="similarity">
    <text evidence="1 9">Belongs to the class-I aminoacyl-tRNA synthetase family.</text>
</comment>
<dbReference type="PRINTS" id="PR01038">
    <property type="entry name" value="TRNASYNTHARG"/>
</dbReference>
<evidence type="ECO:0000256" key="5">
    <source>
        <dbReference type="ARBA" id="ARBA00022840"/>
    </source>
</evidence>
<dbReference type="Gene3D" id="1.10.730.10">
    <property type="entry name" value="Isoleucyl-tRNA Synthetase, Domain 1"/>
    <property type="match status" value="1"/>
</dbReference>
<dbReference type="InterPro" id="IPR001278">
    <property type="entry name" value="Arg-tRNA-ligase"/>
</dbReference>
<dbReference type="SUPFAM" id="SSF55190">
    <property type="entry name" value="Arginyl-tRNA synthetase (ArgRS), N-terminal 'additional' domain"/>
    <property type="match status" value="1"/>
</dbReference>
<dbReference type="InterPro" id="IPR035684">
    <property type="entry name" value="ArgRS_core"/>
</dbReference>
<proteinExistence type="inferred from homology"/>
<dbReference type="GO" id="GO:0006420">
    <property type="term" value="P:arginyl-tRNA aminoacylation"/>
    <property type="evidence" value="ECO:0007669"/>
    <property type="project" value="InterPro"/>
</dbReference>
<evidence type="ECO:0000256" key="6">
    <source>
        <dbReference type="ARBA" id="ARBA00022917"/>
    </source>
</evidence>
<evidence type="ECO:0000256" key="4">
    <source>
        <dbReference type="ARBA" id="ARBA00022741"/>
    </source>
</evidence>
<dbReference type="Proteomes" id="UP000799757">
    <property type="component" value="Unassembled WGS sequence"/>
</dbReference>
<dbReference type="PANTHER" id="PTHR11956">
    <property type="entry name" value="ARGINYL-TRNA SYNTHETASE"/>
    <property type="match status" value="1"/>
</dbReference>
<gene>
    <name evidence="11" type="ORF">K505DRAFT_247681</name>
</gene>
<evidence type="ECO:0000256" key="8">
    <source>
        <dbReference type="ARBA" id="ARBA00049339"/>
    </source>
</evidence>
<keyword evidence="5 9" id="KW-0067">ATP-binding</keyword>
<dbReference type="InterPro" id="IPR008909">
    <property type="entry name" value="DALR_anticod-bd"/>
</dbReference>
<dbReference type="PANTHER" id="PTHR11956:SF11">
    <property type="entry name" value="ARGININE--TRNA LIGASE, MITOCHONDRIAL-RELATED"/>
    <property type="match status" value="1"/>
</dbReference>
<evidence type="ECO:0000256" key="7">
    <source>
        <dbReference type="ARBA" id="ARBA00023146"/>
    </source>
</evidence>
<dbReference type="AlphaFoldDB" id="A0A6A6X653"/>
<sequence>MATLTVSELETSLEKLDLNVPIPHFASADVLNKPLDLVRSYLADILSSLVEVDRTAAYNSISVSNDPLHGDFTVVLPKLCPGAKAGDLAKDLIKKFPQGSLFGLPWEDGVHLRICVTPQTVPRVLVPYINDRKGEYGSDLALGLRDPSLPTGGRQKLVVEFSSPNIASEFQGKHLRSTIIGSFVSSLHENMGWDVTRLNYFGDWGKDMALLGVGWEKFGSEEAFQEDPTTHLLEVYHKIQELFLPEQVASKKARDEAKKKAQDEVEGTAEIESKGVFAERNEFFKRMENGDENALALYKRIRDVNTDNYAKLYARMGITFDEYSGESKVSQETMVEIEQLLKDKGICEESGGAWIIKLGARSGTAVIRDRSGSSTYLLRYLAAVLERSRKFEFDKMIFVAADRNGHFSKMFKIFDALDMTELRGKLQHVQFGDVSHMSDKLGHGHQPHEILNQCEKAMMDVLKADGIRAGLVGNSEDTAKVLGISGLLTQELSTKKTGDHAFDIDGMTSFKPGTGPDLQYWYARLCSILKAHPITEDLLHEEYGSLDDEEQTSLLLVLGQYPDITHAAFKSLESTPITAYLANVIEHLSDILDEHNAAEAGITPAQAALYEATRTVLENGMKLLGLIPIALQQQDRADTPVAE</sequence>
<evidence type="ECO:0000256" key="9">
    <source>
        <dbReference type="RuleBase" id="RU363038"/>
    </source>
</evidence>
<evidence type="ECO:0000256" key="1">
    <source>
        <dbReference type="ARBA" id="ARBA00005594"/>
    </source>
</evidence>
<keyword evidence="12" id="KW-1185">Reference proteome</keyword>
<dbReference type="GO" id="GO:0005739">
    <property type="term" value="C:mitochondrion"/>
    <property type="evidence" value="ECO:0007669"/>
    <property type="project" value="TreeGrafter"/>
</dbReference>
<dbReference type="GO" id="GO:0005524">
    <property type="term" value="F:ATP binding"/>
    <property type="evidence" value="ECO:0007669"/>
    <property type="project" value="UniProtKB-KW"/>
</dbReference>
<keyword evidence="3 9" id="KW-0436">Ligase</keyword>
<dbReference type="Gene3D" id="3.30.1360.70">
    <property type="entry name" value="Arginyl tRNA synthetase N-terminal domain"/>
    <property type="match status" value="1"/>
</dbReference>
<keyword evidence="4 9" id="KW-0547">Nucleotide-binding</keyword>
<dbReference type="SMART" id="SM00836">
    <property type="entry name" value="DALR_1"/>
    <property type="match status" value="1"/>
</dbReference>
<dbReference type="SUPFAM" id="SSF47323">
    <property type="entry name" value="Anticodon-binding domain of a subclass of class I aminoacyl-tRNA synthetases"/>
    <property type="match status" value="1"/>
</dbReference>
<keyword evidence="6 9" id="KW-0648">Protein biosynthesis</keyword>
<dbReference type="OrthoDB" id="68056at2759"/>
<dbReference type="InterPro" id="IPR036695">
    <property type="entry name" value="Arg-tRNA-synth_N_sf"/>
</dbReference>
<dbReference type="Gene3D" id="3.40.50.620">
    <property type="entry name" value="HUPs"/>
    <property type="match status" value="1"/>
</dbReference>
<feature type="domain" description="DALR anticodon binding" evidence="10">
    <location>
        <begin position="518"/>
        <end position="629"/>
    </location>
</feature>
<dbReference type="GO" id="GO:0032543">
    <property type="term" value="P:mitochondrial translation"/>
    <property type="evidence" value="ECO:0007669"/>
    <property type="project" value="TreeGrafter"/>
</dbReference>
<dbReference type="GO" id="GO:0016740">
    <property type="term" value="F:transferase activity"/>
    <property type="evidence" value="ECO:0007669"/>
    <property type="project" value="UniProtKB-KW"/>
</dbReference>
<protein>
    <recommendedName>
        <fullName evidence="2">arginine--tRNA ligase</fullName>
        <ecNumber evidence="2">6.1.1.19</ecNumber>
    </recommendedName>
</protein>